<evidence type="ECO:0000313" key="1">
    <source>
        <dbReference type="EMBL" id="JAH42992.1"/>
    </source>
</evidence>
<sequence>MSDQDMIELIK</sequence>
<protein>
    <submittedName>
        <fullName evidence="1">Uncharacterized protein</fullName>
    </submittedName>
</protein>
<organism evidence="1">
    <name type="scientific">Anguilla anguilla</name>
    <name type="common">European freshwater eel</name>
    <name type="synonym">Muraena anguilla</name>
    <dbReference type="NCBI Taxonomy" id="7936"/>
    <lineage>
        <taxon>Eukaryota</taxon>
        <taxon>Metazoa</taxon>
        <taxon>Chordata</taxon>
        <taxon>Craniata</taxon>
        <taxon>Vertebrata</taxon>
        <taxon>Euteleostomi</taxon>
        <taxon>Actinopterygii</taxon>
        <taxon>Neopterygii</taxon>
        <taxon>Teleostei</taxon>
        <taxon>Anguilliformes</taxon>
        <taxon>Anguillidae</taxon>
        <taxon>Anguilla</taxon>
    </lineage>
</organism>
<reference evidence="1" key="1">
    <citation type="submission" date="2014-11" db="EMBL/GenBank/DDBJ databases">
        <authorList>
            <person name="Amaro Gonzalez C."/>
        </authorList>
    </citation>
    <scope>NUCLEOTIDE SEQUENCE</scope>
</reference>
<accession>A0A0E9SP18</accession>
<proteinExistence type="predicted"/>
<reference evidence="1" key="2">
    <citation type="journal article" date="2015" name="Fish Shellfish Immunol.">
        <title>Early steps in the European eel (Anguilla anguilla)-Vibrio vulnificus interaction in the gills: Role of the RtxA13 toxin.</title>
        <authorList>
            <person name="Callol A."/>
            <person name="Pajuelo D."/>
            <person name="Ebbesson L."/>
            <person name="Teles M."/>
            <person name="MacKenzie S."/>
            <person name="Amaro C."/>
        </authorList>
    </citation>
    <scope>NUCLEOTIDE SEQUENCE</scope>
</reference>
<dbReference type="EMBL" id="GBXM01065585">
    <property type="protein sequence ID" value="JAH42992.1"/>
    <property type="molecule type" value="Transcribed_RNA"/>
</dbReference>
<name>A0A0E9SP18_ANGAN</name>